<dbReference type="Gene3D" id="1.10.10.2840">
    <property type="entry name" value="PucR C-terminal helix-turn-helix domain"/>
    <property type="match status" value="1"/>
</dbReference>
<feature type="region of interest" description="Disordered" evidence="2">
    <location>
        <begin position="1"/>
        <end position="49"/>
    </location>
</feature>
<accession>A0ABP5EW75</accession>
<evidence type="ECO:0000259" key="4">
    <source>
        <dbReference type="Pfam" id="PF17853"/>
    </source>
</evidence>
<dbReference type="Pfam" id="PF17853">
    <property type="entry name" value="GGDEF_2"/>
    <property type="match status" value="1"/>
</dbReference>
<dbReference type="InterPro" id="IPR051448">
    <property type="entry name" value="CdaR-like_regulators"/>
</dbReference>
<dbReference type="Pfam" id="PF13556">
    <property type="entry name" value="HTH_30"/>
    <property type="match status" value="1"/>
</dbReference>
<organism evidence="5 6">
    <name type="scientific">Brevibacterium samyangense</name>
    <dbReference type="NCBI Taxonomy" id="366888"/>
    <lineage>
        <taxon>Bacteria</taxon>
        <taxon>Bacillati</taxon>
        <taxon>Actinomycetota</taxon>
        <taxon>Actinomycetes</taxon>
        <taxon>Micrococcales</taxon>
        <taxon>Brevibacteriaceae</taxon>
        <taxon>Brevibacterium</taxon>
    </lineage>
</organism>
<sequence length="440" mass="47030">MAIMPSSTDTTAGTRPTSPGTSGTPGAAAGAGSRRTTSGDRNAGRVETSRRLKAGQAMLSKLTLQRLESQLPWFRQMNSGDRGWVVLLANSGITSFIDWYRDPQAPLRVVTEIFNSAPRELVRSVSLQHTLQLLRVVVQVVEERVGDLAKPGEQAELKEAVLVYSREIAFAAADVYAKAAEARGSWDARLEAMVVDALVRGDSVEDLAGRAAAIGWRTDGSVHVLVGRAPRRTASRSIDDIRRAAQKWAEDALVGIHEDRLLIVLGGTSDIDAAAASLSHHFGPSDVVIGPEVSSLAEAGASATAAVWALRTAIARPATPRPVHATDLLPERAIAGDRRAVSELVSRFYEPLCAGNGQLLDTVSAYLEFGGSLETTAKSLEVHPNTVRYRLRKITDLIGVDPTEARAGFEVRIALVYGRLSQAGQLSELHNSSHVSPGLS</sequence>
<dbReference type="EMBL" id="BAAANO010000018">
    <property type="protein sequence ID" value="GAA2009431.1"/>
    <property type="molecule type" value="Genomic_DNA"/>
</dbReference>
<dbReference type="PANTHER" id="PTHR33744">
    <property type="entry name" value="CARBOHYDRATE DIACID REGULATOR"/>
    <property type="match status" value="1"/>
</dbReference>
<protein>
    <submittedName>
        <fullName evidence="5">Fatty acid biosynthesis transcriptional regulator FasR</fullName>
    </submittedName>
</protein>
<keyword evidence="6" id="KW-1185">Reference proteome</keyword>
<gene>
    <name evidence="5" type="primary">fasR</name>
    <name evidence="5" type="ORF">GCM10009755_20260</name>
</gene>
<evidence type="ECO:0000259" key="3">
    <source>
        <dbReference type="Pfam" id="PF13556"/>
    </source>
</evidence>
<comment type="caution">
    <text evidence="5">The sequence shown here is derived from an EMBL/GenBank/DDBJ whole genome shotgun (WGS) entry which is preliminary data.</text>
</comment>
<feature type="compositionally biased region" description="Low complexity" evidence="2">
    <location>
        <begin position="10"/>
        <end position="36"/>
    </location>
</feature>
<proteinExistence type="inferred from homology"/>
<comment type="similarity">
    <text evidence="1">Belongs to the CdaR family.</text>
</comment>
<dbReference type="InterPro" id="IPR041522">
    <property type="entry name" value="CdaR_GGDEF"/>
</dbReference>
<dbReference type="Proteomes" id="UP001500755">
    <property type="component" value="Unassembled WGS sequence"/>
</dbReference>
<reference evidence="6" key="1">
    <citation type="journal article" date="2019" name="Int. J. Syst. Evol. Microbiol.">
        <title>The Global Catalogue of Microorganisms (GCM) 10K type strain sequencing project: providing services to taxonomists for standard genome sequencing and annotation.</title>
        <authorList>
            <consortium name="The Broad Institute Genomics Platform"/>
            <consortium name="The Broad Institute Genome Sequencing Center for Infectious Disease"/>
            <person name="Wu L."/>
            <person name="Ma J."/>
        </authorList>
    </citation>
    <scope>NUCLEOTIDE SEQUENCE [LARGE SCALE GENOMIC DNA]</scope>
    <source>
        <strain evidence="6">JCM 14546</strain>
    </source>
</reference>
<evidence type="ECO:0000313" key="6">
    <source>
        <dbReference type="Proteomes" id="UP001500755"/>
    </source>
</evidence>
<evidence type="ECO:0000313" key="5">
    <source>
        <dbReference type="EMBL" id="GAA2009431.1"/>
    </source>
</evidence>
<dbReference type="InterPro" id="IPR042070">
    <property type="entry name" value="PucR_C-HTH_sf"/>
</dbReference>
<feature type="domain" description="CdaR GGDEF-like" evidence="4">
    <location>
        <begin position="201"/>
        <end position="311"/>
    </location>
</feature>
<dbReference type="PANTHER" id="PTHR33744:SF7">
    <property type="entry name" value="PUCR FAMILY TRANSCRIPTIONAL REGULATOR"/>
    <property type="match status" value="1"/>
</dbReference>
<name>A0ABP5EW75_9MICO</name>
<dbReference type="InterPro" id="IPR025736">
    <property type="entry name" value="PucR_C-HTH_dom"/>
</dbReference>
<feature type="domain" description="PucR C-terminal helix-turn-helix" evidence="3">
    <location>
        <begin position="359"/>
        <end position="415"/>
    </location>
</feature>
<evidence type="ECO:0000256" key="2">
    <source>
        <dbReference type="SAM" id="MobiDB-lite"/>
    </source>
</evidence>
<evidence type="ECO:0000256" key="1">
    <source>
        <dbReference type="ARBA" id="ARBA00006754"/>
    </source>
</evidence>